<feature type="region of interest" description="Disordered" evidence="1">
    <location>
        <begin position="63"/>
        <end position="84"/>
    </location>
</feature>
<organism evidence="2 3">
    <name type="scientific">Thermothelomyces thermophilus (strain ATCC 42464 / BCRC 31852 / DSM 1799)</name>
    <name type="common">Sporotrichum thermophile</name>
    <dbReference type="NCBI Taxonomy" id="573729"/>
    <lineage>
        <taxon>Eukaryota</taxon>
        <taxon>Fungi</taxon>
        <taxon>Dikarya</taxon>
        <taxon>Ascomycota</taxon>
        <taxon>Pezizomycotina</taxon>
        <taxon>Sordariomycetes</taxon>
        <taxon>Sordariomycetidae</taxon>
        <taxon>Sordariales</taxon>
        <taxon>Chaetomiaceae</taxon>
        <taxon>Thermothelomyces</taxon>
    </lineage>
</organism>
<dbReference type="KEGG" id="mtm:MYCTH_2305190"/>
<evidence type="ECO:0000313" key="3">
    <source>
        <dbReference type="Proteomes" id="UP000007322"/>
    </source>
</evidence>
<accession>G2QC77</accession>
<dbReference type="PANTHER" id="PTHR35020">
    <property type="entry name" value="N-ACETYLGLUCOSAMINE-INDUCED PROTEIN 1"/>
    <property type="match status" value="1"/>
</dbReference>
<dbReference type="VEuPathDB" id="FungiDB:MYCTH_2305190"/>
<evidence type="ECO:0008006" key="4">
    <source>
        <dbReference type="Google" id="ProtNLM"/>
    </source>
</evidence>
<dbReference type="PANTHER" id="PTHR35020:SF2">
    <property type="entry name" value="N-ACETYLGLUCOSAMINE-INDUCED PROTEIN 1"/>
    <property type="match status" value="1"/>
</dbReference>
<feature type="non-terminal residue" evidence="2">
    <location>
        <position position="1"/>
    </location>
</feature>
<dbReference type="InterPro" id="IPR022036">
    <property type="entry name" value="DUF3605"/>
</dbReference>
<protein>
    <recommendedName>
        <fullName evidence="4">N-acetylglucosamine-induced protein 1</fullName>
    </recommendedName>
</protein>
<sequence length="298" mass="33993">MKLHVPLSDKMQGMQSVAYGFLRPSTRNHVLVLVARRSPFVRFRATWSTTGPSIRAAGARLIGNGTSKKPQAAPRNPSDSRVPGKHFQMGEPGIEEAPFPLTDTDRFVLSQTDEEFKYHTWDELRQLIQTNQLSLLKRKPSDLRRYMKWTAETKAEYGSITNFLIAHRLPKAWGPPPFKPASETPFADPSDYRVLINDWPYGFAPGISHIVVWSRTPIATDDTVGDMTPQSRKTVADFVRRYFIDRLGPGGEDKVMWFKNWVALQSVRTVDHVHVLVRDVEPAVLQEWTRELECHRAS</sequence>
<gene>
    <name evidence="2" type="ORF">MYCTH_2305190</name>
</gene>
<dbReference type="Pfam" id="PF12239">
    <property type="entry name" value="DUF3605"/>
    <property type="match status" value="1"/>
</dbReference>
<dbReference type="HOGENOM" id="CLU_075862_0_0_1"/>
<dbReference type="InParanoid" id="G2QC77"/>
<dbReference type="GeneID" id="11509229"/>
<dbReference type="OrthoDB" id="498286at2759"/>
<dbReference type="GO" id="GO:0006044">
    <property type="term" value="P:N-acetylglucosamine metabolic process"/>
    <property type="evidence" value="ECO:0007669"/>
    <property type="project" value="TreeGrafter"/>
</dbReference>
<dbReference type="Proteomes" id="UP000007322">
    <property type="component" value="Chromosome 3"/>
</dbReference>
<keyword evidence="3" id="KW-1185">Reference proteome</keyword>
<name>G2QC77_THET4</name>
<dbReference type="FunCoup" id="G2QC77">
    <property type="interactions" value="1"/>
</dbReference>
<dbReference type="AlphaFoldDB" id="G2QC77"/>
<dbReference type="eggNOG" id="ENOG502S263">
    <property type="taxonomic scope" value="Eukaryota"/>
</dbReference>
<evidence type="ECO:0000313" key="2">
    <source>
        <dbReference type="EMBL" id="AEO58106.1"/>
    </source>
</evidence>
<dbReference type="GO" id="GO:0005737">
    <property type="term" value="C:cytoplasm"/>
    <property type="evidence" value="ECO:0007669"/>
    <property type="project" value="TreeGrafter"/>
</dbReference>
<reference evidence="2 3" key="1">
    <citation type="journal article" date="2011" name="Nat. Biotechnol.">
        <title>Comparative genomic analysis of the thermophilic biomass-degrading fungi Myceliophthora thermophila and Thielavia terrestris.</title>
        <authorList>
            <person name="Berka R.M."/>
            <person name="Grigoriev I.V."/>
            <person name="Otillar R."/>
            <person name="Salamov A."/>
            <person name="Grimwood J."/>
            <person name="Reid I."/>
            <person name="Ishmael N."/>
            <person name="John T."/>
            <person name="Darmond C."/>
            <person name="Moisan M.-C."/>
            <person name="Henrissat B."/>
            <person name="Coutinho P.M."/>
            <person name="Lombard V."/>
            <person name="Natvig D.O."/>
            <person name="Lindquist E."/>
            <person name="Schmutz J."/>
            <person name="Lucas S."/>
            <person name="Harris P."/>
            <person name="Powlowski J."/>
            <person name="Bellemare A."/>
            <person name="Taylor D."/>
            <person name="Butler G."/>
            <person name="de Vries R.P."/>
            <person name="Allijn I.E."/>
            <person name="van den Brink J."/>
            <person name="Ushinsky S."/>
            <person name="Storms R."/>
            <person name="Powell A.J."/>
            <person name="Paulsen I.T."/>
            <person name="Elbourne L.D.H."/>
            <person name="Baker S.E."/>
            <person name="Magnuson J."/>
            <person name="LaBoissiere S."/>
            <person name="Clutterbuck A.J."/>
            <person name="Martinez D."/>
            <person name="Wogulis M."/>
            <person name="de Leon A.L."/>
            <person name="Rey M.W."/>
            <person name="Tsang A."/>
        </authorList>
    </citation>
    <scope>NUCLEOTIDE SEQUENCE [LARGE SCALE GENOMIC DNA]</scope>
    <source>
        <strain evidence="3">ATCC 42464 / BCRC 31852 / DSM 1799</strain>
    </source>
</reference>
<evidence type="ECO:0000256" key="1">
    <source>
        <dbReference type="SAM" id="MobiDB-lite"/>
    </source>
</evidence>
<dbReference type="EMBL" id="CP003004">
    <property type="protein sequence ID" value="AEO58106.1"/>
    <property type="molecule type" value="Genomic_DNA"/>
</dbReference>
<dbReference type="RefSeq" id="XP_003663351.1">
    <property type="nucleotide sequence ID" value="XM_003663303.1"/>
</dbReference>
<dbReference type="OMA" id="YHDWEDL"/>
<proteinExistence type="predicted"/>